<dbReference type="Gene3D" id="3.90.1150.10">
    <property type="entry name" value="Aspartate Aminotransferase, domain 1"/>
    <property type="match status" value="1"/>
</dbReference>
<keyword evidence="8" id="KW-0963">Cytoplasm</keyword>
<dbReference type="InterPro" id="IPR015422">
    <property type="entry name" value="PyrdxlP-dep_Trfase_small"/>
</dbReference>
<evidence type="ECO:0000313" key="14">
    <source>
        <dbReference type="Proteomes" id="UP000322214"/>
    </source>
</evidence>
<dbReference type="PROSITE" id="PS00599">
    <property type="entry name" value="AA_TRANSFER_CLASS_2"/>
    <property type="match status" value="1"/>
</dbReference>
<dbReference type="Pfam" id="PF00475">
    <property type="entry name" value="IGPD"/>
    <property type="match status" value="1"/>
</dbReference>
<dbReference type="NCBIfam" id="NF002111">
    <property type="entry name" value="PRK00951.2-1"/>
    <property type="match status" value="1"/>
</dbReference>
<organism evidence="13 14">
    <name type="scientific">Mariniblastus fucicola</name>
    <dbReference type="NCBI Taxonomy" id="980251"/>
    <lineage>
        <taxon>Bacteria</taxon>
        <taxon>Pseudomonadati</taxon>
        <taxon>Planctomycetota</taxon>
        <taxon>Planctomycetia</taxon>
        <taxon>Pirellulales</taxon>
        <taxon>Pirellulaceae</taxon>
        <taxon>Mariniblastus</taxon>
    </lineage>
</organism>
<dbReference type="RefSeq" id="WP_084417323.1">
    <property type="nucleotide sequence ID" value="NZ_CP042912.1"/>
</dbReference>
<evidence type="ECO:0000256" key="2">
    <source>
        <dbReference type="ARBA" id="ARBA00005047"/>
    </source>
</evidence>
<dbReference type="EC" id="4.2.1.19" evidence="8 9"/>
<dbReference type="InterPro" id="IPR015421">
    <property type="entry name" value="PyrdxlP-dep_Trfase_major"/>
</dbReference>
<dbReference type="PANTHER" id="PTHR23133">
    <property type="entry name" value="IMIDAZOLEGLYCEROL-PHOSPHATE DEHYDRATASE HIS7"/>
    <property type="match status" value="1"/>
</dbReference>
<dbReference type="KEGG" id="mff:MFFC18_51480"/>
<dbReference type="UniPathway" id="UPA00031">
    <property type="reaction ID" value="UER00011"/>
</dbReference>
<dbReference type="SUPFAM" id="SSF53383">
    <property type="entry name" value="PLP-dependent transferases"/>
    <property type="match status" value="1"/>
</dbReference>
<name>A0A5B9PFX2_9BACT</name>
<dbReference type="InterPro" id="IPR004839">
    <property type="entry name" value="Aminotransferase_I/II_large"/>
</dbReference>
<dbReference type="GO" id="GO:0030170">
    <property type="term" value="F:pyridoxal phosphate binding"/>
    <property type="evidence" value="ECO:0007669"/>
    <property type="project" value="InterPro"/>
</dbReference>
<dbReference type="Gene3D" id="3.40.640.10">
    <property type="entry name" value="Type I PLP-dependent aspartate aminotransferase-like (Major domain)"/>
    <property type="match status" value="1"/>
</dbReference>
<dbReference type="InterPro" id="IPR020568">
    <property type="entry name" value="Ribosomal_Su5_D2-typ_SF"/>
</dbReference>
<dbReference type="Gene3D" id="3.30.230.40">
    <property type="entry name" value="Imidazole glycerol phosphate dehydratase, domain 1"/>
    <property type="match status" value="2"/>
</dbReference>
<comment type="similarity">
    <text evidence="8 9">Belongs to the imidazoleglycerol-phosphate dehydratase family.</text>
</comment>
<comment type="cofactor">
    <cofactor evidence="1 10">
        <name>pyridoxal 5'-phosphate</name>
        <dbReference type="ChEBI" id="CHEBI:597326"/>
    </cofactor>
</comment>
<feature type="domain" description="Aminotransferase class I/classII large" evidence="12">
    <location>
        <begin position="25"/>
        <end position="323"/>
    </location>
</feature>
<dbReference type="AlphaFoldDB" id="A0A5B9PFX2"/>
<dbReference type="CDD" id="cd07914">
    <property type="entry name" value="IGPD"/>
    <property type="match status" value="1"/>
</dbReference>
<dbReference type="PROSITE" id="PS00955">
    <property type="entry name" value="IGP_DEHYDRATASE_2"/>
    <property type="match status" value="1"/>
</dbReference>
<dbReference type="InterPro" id="IPR001917">
    <property type="entry name" value="Aminotrans_II_pyridoxalP_BS"/>
</dbReference>
<proteinExistence type="inferred from homology"/>
<evidence type="ECO:0000256" key="5">
    <source>
        <dbReference type="ARBA" id="ARBA00022898"/>
    </source>
</evidence>
<keyword evidence="4 8" id="KW-0028">Amino-acid biosynthesis</keyword>
<dbReference type="PANTHER" id="PTHR23133:SF2">
    <property type="entry name" value="IMIDAZOLEGLYCEROL-PHOSPHATE DEHYDRATASE"/>
    <property type="match status" value="1"/>
</dbReference>
<evidence type="ECO:0000256" key="1">
    <source>
        <dbReference type="ARBA" id="ARBA00001933"/>
    </source>
</evidence>
<gene>
    <name evidence="8 13" type="primary">hisB</name>
    <name evidence="13" type="ORF">MFFC18_51480</name>
</gene>
<comment type="pathway">
    <text evidence="2 8 9">Amino-acid biosynthesis; L-histidine biosynthesis; L-histidine from 5-phospho-alpha-D-ribose 1-diphosphate: step 6/9.</text>
</comment>
<dbReference type="FunFam" id="3.30.230.40:FF:000003">
    <property type="entry name" value="Imidazoleglycerol-phosphate dehydratase HisB"/>
    <property type="match status" value="1"/>
</dbReference>
<evidence type="ECO:0000256" key="6">
    <source>
        <dbReference type="ARBA" id="ARBA00023102"/>
    </source>
</evidence>
<dbReference type="Pfam" id="PF00155">
    <property type="entry name" value="Aminotran_1_2"/>
    <property type="match status" value="1"/>
</dbReference>
<dbReference type="EMBL" id="CP042912">
    <property type="protein sequence ID" value="QEG25224.1"/>
    <property type="molecule type" value="Genomic_DNA"/>
</dbReference>
<dbReference type="InterPro" id="IPR038494">
    <property type="entry name" value="IGPD_sf"/>
</dbReference>
<evidence type="ECO:0000256" key="8">
    <source>
        <dbReference type="HAMAP-Rule" id="MF_00076"/>
    </source>
</evidence>
<feature type="region of interest" description="Disordered" evidence="11">
    <location>
        <begin position="358"/>
        <end position="379"/>
    </location>
</feature>
<reference evidence="13 14" key="1">
    <citation type="submission" date="2019-08" db="EMBL/GenBank/DDBJ databases">
        <title>Deep-cultivation of Planctomycetes and their phenomic and genomic characterization uncovers novel biology.</title>
        <authorList>
            <person name="Wiegand S."/>
            <person name="Jogler M."/>
            <person name="Boedeker C."/>
            <person name="Pinto D."/>
            <person name="Vollmers J."/>
            <person name="Rivas-Marin E."/>
            <person name="Kohn T."/>
            <person name="Peeters S.H."/>
            <person name="Heuer A."/>
            <person name="Rast P."/>
            <person name="Oberbeckmann S."/>
            <person name="Bunk B."/>
            <person name="Jeske O."/>
            <person name="Meyerdierks A."/>
            <person name="Storesund J.E."/>
            <person name="Kallscheuer N."/>
            <person name="Luecker S."/>
            <person name="Lage O.M."/>
            <person name="Pohl T."/>
            <person name="Merkel B.J."/>
            <person name="Hornburger P."/>
            <person name="Mueller R.-W."/>
            <person name="Bruemmer F."/>
            <person name="Labrenz M."/>
            <person name="Spormann A.M."/>
            <person name="Op den Camp H."/>
            <person name="Overmann J."/>
            <person name="Amann R."/>
            <person name="Jetten M.S.M."/>
            <person name="Mascher T."/>
            <person name="Medema M.H."/>
            <person name="Devos D.P."/>
            <person name="Kaster A.-K."/>
            <person name="Ovreas L."/>
            <person name="Rohde M."/>
            <person name="Galperin M.Y."/>
            <person name="Jogler C."/>
        </authorList>
    </citation>
    <scope>NUCLEOTIDE SEQUENCE [LARGE SCALE GENOMIC DNA]</scope>
    <source>
        <strain evidence="13 14">FC18</strain>
    </source>
</reference>
<protein>
    <recommendedName>
        <fullName evidence="3 8">Imidazoleglycerol-phosphate dehydratase</fullName>
        <shortName evidence="8">IGPD</shortName>
        <ecNumber evidence="8 9">4.2.1.19</ecNumber>
    </recommendedName>
</protein>
<evidence type="ECO:0000256" key="11">
    <source>
        <dbReference type="SAM" id="MobiDB-lite"/>
    </source>
</evidence>
<evidence type="ECO:0000256" key="7">
    <source>
        <dbReference type="ARBA" id="ARBA00023239"/>
    </source>
</evidence>
<keyword evidence="6 8" id="KW-0368">Histidine biosynthesis</keyword>
<evidence type="ECO:0000313" key="13">
    <source>
        <dbReference type="EMBL" id="QEG25224.1"/>
    </source>
</evidence>
<sequence>MAYNPPKFKNEIDLHLSSNESRCPIEDLAAELADQAEIVSRYPNHLPLQNAIGSFVGVDPGRIVVTAGGDDAIDRVIQHSITPERKKIVCHQPSFEMISIYAGMYGATIDAPAWLGGDFPLDDFLSRIDSETAIVIVVTPNNPTGGLILADEIRKIADAAKAAGARLLVDNAYVEFADSDPTAEIASHDNVSIVRTFSKAIGLAGMRVGYLIASDKDYATTIRDASGPYPVSCVSLETSRRAIENFPDRMRANVSQIKQIRRLLDEVITKCGGKTIPSQGNFILAEFADAEKVWEQLAEQGIAVRIFPNSDLLKGKLRITCPTSQGDLVRLGRSLAKACDADVDVIQDVVMPDHYAAEAGSTDATQSPEEKFTSSTNRETKETNIQIELDLYGTGQTEISTGIGFLDHMLTALAFHSSMDLKLICDGDLHIDDHHTAEDCALALGTAIDEALGPRRGIKRFGFAYAPLDESLARTVIDLSGRPWPEIHLDLEREMVGTWACENIVHFFQSFAMTLKCSLHVDVIRGTNDHHKAEAAFKSLAKALQQALTRTEGAVPSTKGVL</sequence>
<feature type="compositionally biased region" description="Basic and acidic residues" evidence="11">
    <location>
        <begin position="368"/>
        <end position="379"/>
    </location>
</feature>
<keyword evidence="5 10" id="KW-0663">Pyridoxal phosphate</keyword>
<evidence type="ECO:0000256" key="4">
    <source>
        <dbReference type="ARBA" id="ARBA00022605"/>
    </source>
</evidence>
<dbReference type="FunFam" id="3.30.230.40:FF:000001">
    <property type="entry name" value="Imidazoleglycerol-phosphate dehydratase HisB"/>
    <property type="match status" value="1"/>
</dbReference>
<evidence type="ECO:0000256" key="10">
    <source>
        <dbReference type="RuleBase" id="RU003693"/>
    </source>
</evidence>
<dbReference type="InterPro" id="IPR015424">
    <property type="entry name" value="PyrdxlP-dep_Trfase"/>
</dbReference>
<dbReference type="GO" id="GO:0004424">
    <property type="term" value="F:imidazoleglycerol-phosphate dehydratase activity"/>
    <property type="evidence" value="ECO:0007669"/>
    <property type="project" value="UniProtKB-UniRule"/>
</dbReference>
<dbReference type="CDD" id="cd00609">
    <property type="entry name" value="AAT_like"/>
    <property type="match status" value="1"/>
</dbReference>
<keyword evidence="7 8" id="KW-0456">Lyase</keyword>
<comment type="subcellular location">
    <subcellularLocation>
        <location evidence="8 9">Cytoplasm</location>
    </subcellularLocation>
</comment>
<dbReference type="GO" id="GO:0000105">
    <property type="term" value="P:L-histidine biosynthetic process"/>
    <property type="evidence" value="ECO:0007669"/>
    <property type="project" value="UniProtKB-UniRule"/>
</dbReference>
<dbReference type="NCBIfam" id="NF002114">
    <property type="entry name" value="PRK00951.2-4"/>
    <property type="match status" value="1"/>
</dbReference>
<dbReference type="STRING" id="980251.GCA_001642875_03815"/>
<evidence type="ECO:0000259" key="12">
    <source>
        <dbReference type="Pfam" id="PF00155"/>
    </source>
</evidence>
<dbReference type="OrthoDB" id="9790411at2"/>
<accession>A0A5B9PFX2</accession>
<evidence type="ECO:0000256" key="3">
    <source>
        <dbReference type="ARBA" id="ARBA00016664"/>
    </source>
</evidence>
<dbReference type="GO" id="GO:0005737">
    <property type="term" value="C:cytoplasm"/>
    <property type="evidence" value="ECO:0007669"/>
    <property type="project" value="UniProtKB-SubCell"/>
</dbReference>
<comment type="similarity">
    <text evidence="10">Belongs to the class-II pyridoxal-phosphate-dependent aminotransferase family.</text>
</comment>
<dbReference type="PROSITE" id="PS00954">
    <property type="entry name" value="IGP_DEHYDRATASE_1"/>
    <property type="match status" value="1"/>
</dbReference>
<dbReference type="Proteomes" id="UP000322214">
    <property type="component" value="Chromosome"/>
</dbReference>
<dbReference type="InterPro" id="IPR020565">
    <property type="entry name" value="ImidazoleglycerP_deHydtase_CS"/>
</dbReference>
<dbReference type="SUPFAM" id="SSF54211">
    <property type="entry name" value="Ribosomal protein S5 domain 2-like"/>
    <property type="match status" value="2"/>
</dbReference>
<dbReference type="InterPro" id="IPR000807">
    <property type="entry name" value="ImidazoleglycerolP_deHydtase"/>
</dbReference>
<dbReference type="GO" id="GO:0016740">
    <property type="term" value="F:transferase activity"/>
    <property type="evidence" value="ECO:0007669"/>
    <property type="project" value="InterPro"/>
</dbReference>
<evidence type="ECO:0000256" key="9">
    <source>
        <dbReference type="RuleBase" id="RU000599"/>
    </source>
</evidence>
<dbReference type="HAMAP" id="MF_00076">
    <property type="entry name" value="HisB"/>
    <property type="match status" value="1"/>
</dbReference>
<comment type="catalytic activity">
    <reaction evidence="8 9">
        <text>D-erythro-1-(imidazol-4-yl)glycerol 3-phosphate = 3-(imidazol-4-yl)-2-oxopropyl phosphate + H2O</text>
        <dbReference type="Rhea" id="RHEA:11040"/>
        <dbReference type="ChEBI" id="CHEBI:15377"/>
        <dbReference type="ChEBI" id="CHEBI:57766"/>
        <dbReference type="ChEBI" id="CHEBI:58278"/>
        <dbReference type="EC" id="4.2.1.19"/>
    </reaction>
</comment>
<keyword evidence="14" id="KW-1185">Reference proteome</keyword>